<dbReference type="AlphaFoldDB" id="A0A2T3N6C6"/>
<feature type="binding site" evidence="7">
    <location>
        <position position="132"/>
    </location>
    <ligand>
        <name>Zn(2+)</name>
        <dbReference type="ChEBI" id="CHEBI:29105"/>
        <label>2</label>
    </ligand>
</feature>
<dbReference type="Proteomes" id="UP000241346">
    <property type="component" value="Unassembled WGS sequence"/>
</dbReference>
<evidence type="ECO:0000256" key="1">
    <source>
        <dbReference type="ARBA" id="ARBA00001936"/>
    </source>
</evidence>
<keyword evidence="7" id="KW-0862">Zinc</keyword>
<feature type="binding site" evidence="8">
    <location>
        <position position="221"/>
    </location>
    <ligand>
        <name>allantoate</name>
        <dbReference type="ChEBI" id="CHEBI:17536"/>
    </ligand>
</feature>
<evidence type="ECO:0000256" key="4">
    <source>
        <dbReference type="ARBA" id="ARBA00022723"/>
    </source>
</evidence>
<accession>A0A2T3N6C6</accession>
<feature type="binding site" evidence="7">
    <location>
        <position position="86"/>
    </location>
    <ligand>
        <name>Zn(2+)</name>
        <dbReference type="ChEBI" id="CHEBI:29105"/>
        <label>1</label>
    </ligand>
</feature>
<dbReference type="InterPro" id="IPR011650">
    <property type="entry name" value="Peptidase_M20_dimer"/>
</dbReference>
<dbReference type="PANTHER" id="PTHR32494">
    <property type="entry name" value="ALLANTOATE DEIMINASE-RELATED"/>
    <property type="match status" value="1"/>
</dbReference>
<feature type="binding site" evidence="7">
    <location>
        <position position="387"/>
    </location>
    <ligand>
        <name>Zn(2+)</name>
        <dbReference type="ChEBI" id="CHEBI:29105"/>
        <label>2</label>
    </ligand>
</feature>
<comment type="similarity">
    <text evidence="2">Belongs to the peptidase M20 family.</text>
</comment>
<evidence type="ECO:0000313" key="11">
    <source>
        <dbReference type="Proteomes" id="UP000241346"/>
    </source>
</evidence>
<dbReference type="CDD" id="cd03884">
    <property type="entry name" value="M20_bAS"/>
    <property type="match status" value="1"/>
</dbReference>
<dbReference type="Gene3D" id="3.30.70.360">
    <property type="match status" value="1"/>
</dbReference>
<keyword evidence="6" id="KW-0464">Manganese</keyword>
<evidence type="ECO:0000256" key="6">
    <source>
        <dbReference type="ARBA" id="ARBA00023211"/>
    </source>
</evidence>
<dbReference type="GO" id="GO:0046872">
    <property type="term" value="F:metal ion binding"/>
    <property type="evidence" value="ECO:0007669"/>
    <property type="project" value="UniProtKB-KW"/>
</dbReference>
<feature type="binding site" evidence="8">
    <location>
        <position position="280"/>
    </location>
    <ligand>
        <name>allantoate</name>
        <dbReference type="ChEBI" id="CHEBI:17536"/>
    </ligand>
</feature>
<evidence type="ECO:0000256" key="3">
    <source>
        <dbReference type="ARBA" id="ARBA00011738"/>
    </source>
</evidence>
<dbReference type="InterPro" id="IPR002933">
    <property type="entry name" value="Peptidase_M20"/>
</dbReference>
<evidence type="ECO:0000259" key="9">
    <source>
        <dbReference type="Pfam" id="PF07687"/>
    </source>
</evidence>
<protein>
    <submittedName>
        <fullName evidence="10">Zn-dependent hydrolase</fullName>
    </submittedName>
</protein>
<dbReference type="InterPro" id="IPR010158">
    <property type="entry name" value="Amidase_Cbmase"/>
</dbReference>
<dbReference type="GO" id="GO:0016813">
    <property type="term" value="F:hydrolase activity, acting on carbon-nitrogen (but not peptide) bonds, in linear amidines"/>
    <property type="evidence" value="ECO:0007669"/>
    <property type="project" value="InterPro"/>
</dbReference>
<reference evidence="10 11" key="1">
    <citation type="submission" date="2018-03" db="EMBL/GenBank/DDBJ databases">
        <title>Whole genome sequencing of Histamine producing bacteria.</title>
        <authorList>
            <person name="Butler K."/>
        </authorList>
    </citation>
    <scope>NUCLEOTIDE SEQUENCE [LARGE SCALE GENOMIC DNA]</scope>
    <source>
        <strain evidence="10 11">DSM 19138</strain>
    </source>
</reference>
<dbReference type="NCBIfam" id="TIGR01879">
    <property type="entry name" value="hydantase"/>
    <property type="match status" value="1"/>
</dbReference>
<dbReference type="Pfam" id="PF01546">
    <property type="entry name" value="Peptidase_M20"/>
    <property type="match status" value="1"/>
</dbReference>
<dbReference type="OrthoDB" id="9808195at2"/>
<dbReference type="PANTHER" id="PTHR32494:SF19">
    <property type="entry name" value="ALLANTOATE DEIMINASE-RELATED"/>
    <property type="match status" value="1"/>
</dbReference>
<feature type="binding site" evidence="7">
    <location>
        <position position="196"/>
    </location>
    <ligand>
        <name>Zn(2+)</name>
        <dbReference type="ChEBI" id="CHEBI:29105"/>
        <label>1</label>
    </ligand>
</feature>
<evidence type="ECO:0000256" key="2">
    <source>
        <dbReference type="ARBA" id="ARBA00006153"/>
    </source>
</evidence>
<dbReference type="Pfam" id="PF07687">
    <property type="entry name" value="M20_dimer"/>
    <property type="match status" value="1"/>
</dbReference>
<dbReference type="SUPFAM" id="SSF53187">
    <property type="entry name" value="Zn-dependent exopeptidases"/>
    <property type="match status" value="1"/>
</dbReference>
<feature type="domain" description="Peptidase M20 dimerisation" evidence="9">
    <location>
        <begin position="223"/>
        <end position="316"/>
    </location>
</feature>
<comment type="subunit">
    <text evidence="3">Homodimer.</text>
</comment>
<evidence type="ECO:0000256" key="7">
    <source>
        <dbReference type="PIRSR" id="PIRSR001235-1"/>
    </source>
</evidence>
<proteinExistence type="inferred from homology"/>
<dbReference type="EMBL" id="PYMB01000022">
    <property type="protein sequence ID" value="PSW08277.1"/>
    <property type="molecule type" value="Genomic_DNA"/>
</dbReference>
<keyword evidence="4 7" id="KW-0479">Metal-binding</keyword>
<feature type="binding site" evidence="7">
    <location>
        <position position="97"/>
    </location>
    <ligand>
        <name>Zn(2+)</name>
        <dbReference type="ChEBI" id="CHEBI:29105"/>
        <label>2</label>
    </ligand>
</feature>
<evidence type="ECO:0000313" key="10">
    <source>
        <dbReference type="EMBL" id="PSW08277.1"/>
    </source>
</evidence>
<feature type="binding site" evidence="7">
    <location>
        <position position="97"/>
    </location>
    <ligand>
        <name>Zn(2+)</name>
        <dbReference type="ChEBI" id="CHEBI:29105"/>
        <label>1</label>
    </ligand>
</feature>
<dbReference type="PIRSF" id="PIRSF001235">
    <property type="entry name" value="Amidase_carbamoylase"/>
    <property type="match status" value="1"/>
</dbReference>
<comment type="caution">
    <text evidence="10">The sequence shown here is derived from an EMBL/GenBank/DDBJ whole genome shotgun (WGS) entry which is preliminary data.</text>
</comment>
<feature type="binding site" evidence="8">
    <location>
        <position position="293"/>
    </location>
    <ligand>
        <name>allantoate</name>
        <dbReference type="ChEBI" id="CHEBI:17536"/>
    </ligand>
</feature>
<comment type="cofactor">
    <cofactor evidence="7">
        <name>Zn(2+)</name>
        <dbReference type="ChEBI" id="CHEBI:29105"/>
    </cofactor>
    <text evidence="7">Binds 2 Zn(2+) ions per subunit.</text>
</comment>
<dbReference type="Gene3D" id="3.40.630.10">
    <property type="entry name" value="Zn peptidases"/>
    <property type="match status" value="1"/>
</dbReference>
<evidence type="ECO:0000256" key="8">
    <source>
        <dbReference type="PIRSR" id="PIRSR001235-2"/>
    </source>
</evidence>
<name>A0A2T3N6C6_9GAMM</name>
<organism evidence="10 11">
    <name type="scientific">Photobacterium rosenbergii</name>
    <dbReference type="NCBI Taxonomy" id="294936"/>
    <lineage>
        <taxon>Bacteria</taxon>
        <taxon>Pseudomonadati</taxon>
        <taxon>Pseudomonadota</taxon>
        <taxon>Gammaproteobacteria</taxon>
        <taxon>Vibrionales</taxon>
        <taxon>Vibrionaceae</taxon>
        <taxon>Photobacterium</taxon>
    </lineage>
</organism>
<gene>
    <name evidence="10" type="ORF">C9J01_24210</name>
</gene>
<dbReference type="RefSeq" id="WP_107300688.1">
    <property type="nucleotide sequence ID" value="NZ_PYMB01000022.1"/>
</dbReference>
<keyword evidence="5 10" id="KW-0378">Hydrolase</keyword>
<sequence length="419" mass="45350">MTGLKECASLTWEWLEEIAGCSQTSNPDIEGVTRLCASKEHRQANGKLRQWMLAAGMQVRLDNAANLIGRYQSKAPNAKTLIFGSHQDTVPNGGKYDGILGVIAPLALVHQFNSNNTEFPFHIDVIAFSDEEGTRFQSTLLGSKAISGTFDPLMLEATDAQGMTMREALAQFGCRPELIENDAYQSDEVLGFVELHIEQGPQLEQAGLPVGIVSAITGIERHTLSIKGKAGHAGTVPMNMRQDALVGAAQVIHNFDQLCKSQEDLVGVVGKIENFPNGVNVIPQQTDITIELRSPNDSSRLAARSELLAEIEELMAAYNLCYVHKLSYEQSAVTCSESLSSLLAQATSAVGIEPMHLFSGAGHDGLAVTHLTDIAMLFMRCKNGVSHHPDEAITQADLLSSLEVLQQFCLLLKSDSTCS</sequence>
<comment type="cofactor">
    <cofactor evidence="1">
        <name>Mn(2+)</name>
        <dbReference type="ChEBI" id="CHEBI:29035"/>
    </cofactor>
</comment>
<evidence type="ECO:0000256" key="5">
    <source>
        <dbReference type="ARBA" id="ARBA00022801"/>
    </source>
</evidence>
<dbReference type="InterPro" id="IPR036264">
    <property type="entry name" value="Bact_exopeptidase_dim_dom"/>
</dbReference>
<dbReference type="SUPFAM" id="SSF55031">
    <property type="entry name" value="Bacterial exopeptidase dimerisation domain"/>
    <property type="match status" value="1"/>
</dbReference>